<dbReference type="InterPro" id="IPR011009">
    <property type="entry name" value="Kinase-like_dom_sf"/>
</dbReference>
<evidence type="ECO:0000259" key="7">
    <source>
        <dbReference type="PROSITE" id="PS50011"/>
    </source>
</evidence>
<keyword evidence="3" id="KW-0418">Kinase</keyword>
<evidence type="ECO:0000256" key="2">
    <source>
        <dbReference type="ARBA" id="ARBA00022741"/>
    </source>
</evidence>
<keyword evidence="6" id="KW-0460">Magnesium</keyword>
<name>A0A7S2MS92_9STRA</name>
<dbReference type="GO" id="GO:0005524">
    <property type="term" value="F:ATP binding"/>
    <property type="evidence" value="ECO:0007669"/>
    <property type="project" value="UniProtKB-KW"/>
</dbReference>
<evidence type="ECO:0000256" key="1">
    <source>
        <dbReference type="ARBA" id="ARBA00022679"/>
    </source>
</evidence>
<dbReference type="Gene3D" id="3.30.200.20">
    <property type="entry name" value="Phosphorylase Kinase, domain 1"/>
    <property type="match status" value="1"/>
</dbReference>
<dbReference type="InterPro" id="IPR000719">
    <property type="entry name" value="Prot_kinase_dom"/>
</dbReference>
<evidence type="ECO:0000256" key="6">
    <source>
        <dbReference type="PIRSR" id="PIRSR000615-3"/>
    </source>
</evidence>
<dbReference type="PIRSF" id="PIRSF000615">
    <property type="entry name" value="TyrPK_CSF1-R"/>
    <property type="match status" value="1"/>
</dbReference>
<dbReference type="Pfam" id="PF07714">
    <property type="entry name" value="PK_Tyr_Ser-Thr"/>
    <property type="match status" value="1"/>
</dbReference>
<keyword evidence="1" id="KW-0808">Transferase</keyword>
<accession>A0A7S2MS92</accession>
<dbReference type="EMBL" id="HBGV01012202">
    <property type="protein sequence ID" value="CAD9499848.1"/>
    <property type="molecule type" value="Transcribed_RNA"/>
</dbReference>
<feature type="binding site" evidence="6">
    <location>
        <position position="291"/>
    </location>
    <ligand>
        <name>Mg(2+)</name>
        <dbReference type="ChEBI" id="CHEBI:18420"/>
    </ligand>
</feature>
<dbReference type="SMART" id="SM00220">
    <property type="entry name" value="S_TKc"/>
    <property type="match status" value="1"/>
</dbReference>
<organism evidence="8">
    <name type="scientific">Helicotheca tamesis</name>
    <dbReference type="NCBI Taxonomy" id="374047"/>
    <lineage>
        <taxon>Eukaryota</taxon>
        <taxon>Sar</taxon>
        <taxon>Stramenopiles</taxon>
        <taxon>Ochrophyta</taxon>
        <taxon>Bacillariophyta</taxon>
        <taxon>Mediophyceae</taxon>
        <taxon>Lithodesmiophycidae</taxon>
        <taxon>Lithodesmiales</taxon>
        <taxon>Lithodesmiaceae</taxon>
        <taxon>Helicotheca</taxon>
    </lineage>
</organism>
<dbReference type="PANTHER" id="PTHR44329:SF288">
    <property type="entry name" value="MITOGEN-ACTIVATED PROTEIN KINASE KINASE KINASE 20"/>
    <property type="match status" value="1"/>
</dbReference>
<dbReference type="PROSITE" id="PS50011">
    <property type="entry name" value="PROTEIN_KINASE_DOM"/>
    <property type="match status" value="1"/>
</dbReference>
<evidence type="ECO:0000256" key="3">
    <source>
        <dbReference type="ARBA" id="ARBA00022777"/>
    </source>
</evidence>
<reference evidence="8" key="1">
    <citation type="submission" date="2021-01" db="EMBL/GenBank/DDBJ databases">
        <authorList>
            <person name="Corre E."/>
            <person name="Pelletier E."/>
            <person name="Niang G."/>
            <person name="Scheremetjew M."/>
            <person name="Finn R."/>
            <person name="Kale V."/>
            <person name="Holt S."/>
            <person name="Cochrane G."/>
            <person name="Meng A."/>
            <person name="Brown T."/>
            <person name="Cohen L."/>
        </authorList>
    </citation>
    <scope>NUCLEOTIDE SEQUENCE</scope>
    <source>
        <strain evidence="8">CCMP826</strain>
    </source>
</reference>
<feature type="binding site" evidence="6">
    <location>
        <position position="278"/>
    </location>
    <ligand>
        <name>Mg(2+)</name>
        <dbReference type="ChEBI" id="CHEBI:18420"/>
    </ligand>
</feature>
<dbReference type="AlphaFoldDB" id="A0A7S2MS92"/>
<keyword evidence="2" id="KW-0547">Nucleotide-binding</keyword>
<dbReference type="GO" id="GO:0046872">
    <property type="term" value="F:metal ion binding"/>
    <property type="evidence" value="ECO:0007669"/>
    <property type="project" value="UniProtKB-KW"/>
</dbReference>
<dbReference type="SUPFAM" id="SSF56112">
    <property type="entry name" value="Protein kinase-like (PK-like)"/>
    <property type="match status" value="1"/>
</dbReference>
<dbReference type="InterPro" id="IPR001245">
    <property type="entry name" value="Ser-Thr/Tyr_kinase_cat_dom"/>
</dbReference>
<dbReference type="PANTHER" id="PTHR44329">
    <property type="entry name" value="SERINE/THREONINE-PROTEIN KINASE TNNI3K-RELATED"/>
    <property type="match status" value="1"/>
</dbReference>
<evidence type="ECO:0000256" key="5">
    <source>
        <dbReference type="PIRSR" id="PIRSR000615-1"/>
    </source>
</evidence>
<dbReference type="Gene3D" id="1.10.510.10">
    <property type="entry name" value="Transferase(Phosphotransferase) domain 1"/>
    <property type="match status" value="1"/>
</dbReference>
<evidence type="ECO:0000256" key="4">
    <source>
        <dbReference type="ARBA" id="ARBA00022840"/>
    </source>
</evidence>
<dbReference type="InterPro" id="IPR051681">
    <property type="entry name" value="Ser/Thr_Kinases-Pseudokinases"/>
</dbReference>
<feature type="active site" description="Proton acceptor" evidence="5">
    <location>
        <position position="273"/>
    </location>
</feature>
<protein>
    <recommendedName>
        <fullName evidence="7">Protein kinase domain-containing protein</fullName>
    </recommendedName>
</protein>
<sequence>MTADDCPMNSSVPPERALTRRQTYDNITNLELARARVKKAFLRSNLLDLNKDTEYPRFDRREIKIGKRLGQGSFGTVCEISGIKIKKECNPNDTFSFRSWAGVDDFETQGDTVEIEEVIDDDEQEYYESQFQDKRFIADNYARKGGDARYAIKYISPDVKKDPKKFRIAAMDMAVETHFLSALDHKHIIKLRGVGQGDMFDQDYFLVLDRLYGILTDKLEEWIALTKKYDTFMGKIRSGKAKKKRLFKDRLTAALNLAEAMDYIHGLNIIYRDLKPDNVGFDLRGNVKLFDFGLAKELQPHQKLSNGSYKLTGQTGSYRYMAPEVANKLPYNLSADVYSFGILLWEIVSMDIPYDDFSIKMLCEMVANWGHRPECNPLWPANLQALMKSCWDANKGRRPPFSKVIAVLEKEVA</sequence>
<feature type="domain" description="Protein kinase" evidence="7">
    <location>
        <begin position="63"/>
        <end position="412"/>
    </location>
</feature>
<keyword evidence="4" id="KW-0067">ATP-binding</keyword>
<gene>
    <name evidence="8" type="ORF">HTAM1171_LOCUS7461</name>
</gene>
<evidence type="ECO:0000313" key="8">
    <source>
        <dbReference type="EMBL" id="CAD9499848.1"/>
    </source>
</evidence>
<keyword evidence="6" id="KW-0479">Metal-binding</keyword>
<proteinExistence type="predicted"/>
<dbReference type="GO" id="GO:0004674">
    <property type="term" value="F:protein serine/threonine kinase activity"/>
    <property type="evidence" value="ECO:0007669"/>
    <property type="project" value="TreeGrafter"/>
</dbReference>